<evidence type="ECO:0000313" key="8">
    <source>
        <dbReference type="Proteomes" id="UP000500970"/>
    </source>
</evidence>
<dbReference type="GO" id="GO:0015171">
    <property type="term" value="F:amino acid transmembrane transporter activity"/>
    <property type="evidence" value="ECO:0007669"/>
    <property type="project" value="TreeGrafter"/>
</dbReference>
<dbReference type="EMBL" id="CP053985">
    <property type="protein sequence ID" value="QKH35380.1"/>
    <property type="molecule type" value="Genomic_DNA"/>
</dbReference>
<dbReference type="AlphaFoldDB" id="A0A7D4HXE6"/>
<keyword evidence="3 6" id="KW-0812">Transmembrane</keyword>
<keyword evidence="8" id="KW-1185">Reference proteome</keyword>
<evidence type="ECO:0000256" key="1">
    <source>
        <dbReference type="ARBA" id="ARBA00004651"/>
    </source>
</evidence>
<dbReference type="InterPro" id="IPR001123">
    <property type="entry name" value="LeuE-type"/>
</dbReference>
<evidence type="ECO:0000256" key="2">
    <source>
        <dbReference type="ARBA" id="ARBA00022475"/>
    </source>
</evidence>
<proteinExistence type="predicted"/>
<feature type="transmembrane region" description="Helical" evidence="6">
    <location>
        <begin position="6"/>
        <end position="29"/>
    </location>
</feature>
<dbReference type="Proteomes" id="UP000500970">
    <property type="component" value="Chromosome"/>
</dbReference>
<keyword evidence="2" id="KW-1003">Cell membrane</keyword>
<name>A0A7D4HXE6_9BURK</name>
<feature type="transmembrane region" description="Helical" evidence="6">
    <location>
        <begin position="41"/>
        <end position="65"/>
    </location>
</feature>
<keyword evidence="5 6" id="KW-0472">Membrane</keyword>
<dbReference type="RefSeq" id="WP_173144396.1">
    <property type="nucleotide sequence ID" value="NZ_CP053985.1"/>
</dbReference>
<dbReference type="Pfam" id="PF01810">
    <property type="entry name" value="LysE"/>
    <property type="match status" value="1"/>
</dbReference>
<accession>A0A7D4HXE6</accession>
<organism evidence="7 8">
    <name type="scientific">Achromobacter pestifer</name>
    <dbReference type="NCBI Taxonomy" id="1353889"/>
    <lineage>
        <taxon>Bacteria</taxon>
        <taxon>Pseudomonadati</taxon>
        <taxon>Pseudomonadota</taxon>
        <taxon>Betaproteobacteria</taxon>
        <taxon>Burkholderiales</taxon>
        <taxon>Alcaligenaceae</taxon>
        <taxon>Achromobacter</taxon>
    </lineage>
</organism>
<sequence length="206" mass="22204">MFGIQNYSSFIVAILIFQAVPGAGTIAILDATARYGRKTGLASVAGTLVGDFIFMIAAAAGLAAVLQANPLLFRGLQWFGAAYLCWMGIKLFGKKFQNGGTTSKGPSSRWKYFRRALGVSLTNPKVVLFFVAFFPLFMNPGAHISTLAIMMLHVSFLSLVYQALLVFVGNDISVRLKSFPSARRLATWTAGLALVGLSLKLLANSR</sequence>
<keyword evidence="4 6" id="KW-1133">Transmembrane helix</keyword>
<dbReference type="PANTHER" id="PTHR30086">
    <property type="entry name" value="ARGININE EXPORTER PROTEIN ARGO"/>
    <property type="match status" value="1"/>
</dbReference>
<evidence type="ECO:0000313" key="7">
    <source>
        <dbReference type="EMBL" id="QKH35380.1"/>
    </source>
</evidence>
<feature type="transmembrane region" description="Helical" evidence="6">
    <location>
        <begin position="144"/>
        <end position="164"/>
    </location>
</feature>
<evidence type="ECO:0000256" key="4">
    <source>
        <dbReference type="ARBA" id="ARBA00022989"/>
    </source>
</evidence>
<evidence type="ECO:0000256" key="6">
    <source>
        <dbReference type="SAM" id="Phobius"/>
    </source>
</evidence>
<dbReference type="KEGG" id="apes:FOC84_10670"/>
<evidence type="ECO:0000256" key="3">
    <source>
        <dbReference type="ARBA" id="ARBA00022692"/>
    </source>
</evidence>
<dbReference type="PANTHER" id="PTHR30086:SF20">
    <property type="entry name" value="ARGININE EXPORTER PROTEIN ARGO-RELATED"/>
    <property type="match status" value="1"/>
</dbReference>
<feature type="transmembrane region" description="Helical" evidence="6">
    <location>
        <begin position="112"/>
        <end position="138"/>
    </location>
</feature>
<evidence type="ECO:0000256" key="5">
    <source>
        <dbReference type="ARBA" id="ARBA00023136"/>
    </source>
</evidence>
<dbReference type="PIRSF" id="PIRSF006324">
    <property type="entry name" value="LeuE"/>
    <property type="match status" value="1"/>
</dbReference>
<reference evidence="7 8" key="1">
    <citation type="submission" date="2020-05" db="EMBL/GenBank/DDBJ databases">
        <title>FDA dAtabase for Regulatory Grade micrObial Sequences (FDA-ARGOS): Supporting development and validation of Infectious Disease Dx tests.</title>
        <authorList>
            <person name="Sproer C."/>
            <person name="Gronow S."/>
            <person name="Severitt S."/>
            <person name="Schroder I."/>
            <person name="Tallon L."/>
            <person name="Sadzewicz L."/>
            <person name="Zhao X."/>
            <person name="Vavikolanu K."/>
            <person name="Mehta A."/>
            <person name="Aluvathingal J."/>
            <person name="Nadendla S."/>
            <person name="Myers T."/>
            <person name="Yan Y."/>
            <person name="Sichtig H."/>
        </authorList>
    </citation>
    <scope>NUCLEOTIDE SEQUENCE [LARGE SCALE GENOMIC DNA]</scope>
    <source>
        <strain evidence="7 8">FDAARGOS_790</strain>
    </source>
</reference>
<dbReference type="GO" id="GO:0005886">
    <property type="term" value="C:plasma membrane"/>
    <property type="evidence" value="ECO:0007669"/>
    <property type="project" value="UniProtKB-SubCell"/>
</dbReference>
<comment type="subcellular location">
    <subcellularLocation>
        <location evidence="1">Cell membrane</location>
        <topology evidence="1">Multi-pass membrane protein</topology>
    </subcellularLocation>
</comment>
<gene>
    <name evidence="7" type="ORF">FOC84_10670</name>
</gene>
<protein>
    <submittedName>
        <fullName evidence="7">LysE family translocator</fullName>
    </submittedName>
</protein>